<dbReference type="InterPro" id="IPR050237">
    <property type="entry name" value="ATP-dep_AMP-bd_enzyme"/>
</dbReference>
<dbReference type="Proteomes" id="UP000704176">
    <property type="component" value="Unassembled WGS sequence"/>
</dbReference>
<evidence type="ECO:0000259" key="1">
    <source>
        <dbReference type="Pfam" id="PF00501"/>
    </source>
</evidence>
<dbReference type="InterPro" id="IPR025110">
    <property type="entry name" value="AMP-bd_C"/>
</dbReference>
<evidence type="ECO:0000313" key="3">
    <source>
        <dbReference type="EMBL" id="MBZ6079288.1"/>
    </source>
</evidence>
<dbReference type="Gene3D" id="3.30.300.30">
    <property type="match status" value="1"/>
</dbReference>
<accession>A0ABS7VUM1</accession>
<dbReference type="Pfam" id="PF00501">
    <property type="entry name" value="AMP-binding"/>
    <property type="match status" value="1"/>
</dbReference>
<feature type="domain" description="AMP-binding enzyme C-terminal" evidence="2">
    <location>
        <begin position="416"/>
        <end position="486"/>
    </location>
</feature>
<keyword evidence="4" id="KW-1185">Reference proteome</keyword>
<reference evidence="3 4" key="1">
    <citation type="submission" date="2021-09" db="EMBL/GenBank/DDBJ databases">
        <title>The complete genome sequence of a new microorganism.</title>
        <authorList>
            <person name="Zi Z."/>
        </authorList>
    </citation>
    <scope>NUCLEOTIDE SEQUENCE [LARGE SCALE GENOMIC DNA]</scope>
    <source>
        <strain evidence="3 4">WGZ8</strain>
    </source>
</reference>
<dbReference type="InterPro" id="IPR042099">
    <property type="entry name" value="ANL_N_sf"/>
</dbReference>
<protein>
    <submittedName>
        <fullName evidence="3">AMP-binding protein</fullName>
    </submittedName>
</protein>
<dbReference type="InterPro" id="IPR045851">
    <property type="entry name" value="AMP-bd_C_sf"/>
</dbReference>
<dbReference type="PANTHER" id="PTHR43767">
    <property type="entry name" value="LONG-CHAIN-FATTY-ACID--COA LIGASE"/>
    <property type="match status" value="1"/>
</dbReference>
<dbReference type="SUPFAM" id="SSF56801">
    <property type="entry name" value="Acetyl-CoA synthetase-like"/>
    <property type="match status" value="1"/>
</dbReference>
<gene>
    <name evidence="3" type="ORF">K9B37_23835</name>
</gene>
<dbReference type="PANTHER" id="PTHR43767:SF1">
    <property type="entry name" value="NONRIBOSOMAL PEPTIDE SYNTHASE PES1 (EUROFUNG)-RELATED"/>
    <property type="match status" value="1"/>
</dbReference>
<dbReference type="EMBL" id="JAIRBM010000031">
    <property type="protein sequence ID" value="MBZ6079288.1"/>
    <property type="molecule type" value="Genomic_DNA"/>
</dbReference>
<evidence type="ECO:0000259" key="2">
    <source>
        <dbReference type="Pfam" id="PF13193"/>
    </source>
</evidence>
<dbReference type="RefSeq" id="WP_224316221.1">
    <property type="nucleotide sequence ID" value="NZ_JAIRBM010000031.1"/>
</dbReference>
<sequence>MEILSQMLARNARLLADRAFIVTDQERLTYSEFSMRTARLANVLASQGIKQGDRVGLYLPSTPLMAIGFWACQRLGAIPAPVSAMFRHSELRKIVNQAGMAALVADATTWPYFSEIKDEFPSLRTFVASGDGSENDLEVLIASAPETFADATCAMDDVAALFFTSGTTGTPKGTAQTHFNQCSTLRDMMVSHRTRFGTETYLCAVPLFTNFGLTVTLNLCLYTGGTIVLHERWDTERVLTDIAQYRATYFGGTPTMYVYIVNAFDPARHDISSLRVCTTGGSPVPQPVIRRFEELSGARVTQVYGSTESSGQSVMEPTIGVRKPGSAGLPVGSSRISIVNDEGRSLPQGEIGEVIIEGDCIAKGYWQDEKATQEAFSGGGWKSGDLGYLDEDGYLFIVDRKKDVIITGGHNIYPLEIETLLYQHPAVAMCAVVGIRDDSKGEIPVAVVVRSFDQTADEADIALYCREHLAAYKVPRAIHFIDDMPIEAAKIRKRELVAALHENRLDAYRRR</sequence>
<dbReference type="Gene3D" id="3.40.50.12780">
    <property type="entry name" value="N-terminal domain of ligase-like"/>
    <property type="match status" value="1"/>
</dbReference>
<proteinExistence type="predicted"/>
<name>A0ABS7VUM1_9HYPH</name>
<dbReference type="InterPro" id="IPR000873">
    <property type="entry name" value="AMP-dep_synth/lig_dom"/>
</dbReference>
<organism evidence="3 4">
    <name type="scientific">Microvirga puerhi</name>
    <dbReference type="NCBI Taxonomy" id="2876078"/>
    <lineage>
        <taxon>Bacteria</taxon>
        <taxon>Pseudomonadati</taxon>
        <taxon>Pseudomonadota</taxon>
        <taxon>Alphaproteobacteria</taxon>
        <taxon>Hyphomicrobiales</taxon>
        <taxon>Methylobacteriaceae</taxon>
        <taxon>Microvirga</taxon>
    </lineage>
</organism>
<feature type="domain" description="AMP-dependent synthetase/ligase" evidence="1">
    <location>
        <begin position="9"/>
        <end position="366"/>
    </location>
</feature>
<dbReference type="InterPro" id="IPR020845">
    <property type="entry name" value="AMP-binding_CS"/>
</dbReference>
<comment type="caution">
    <text evidence="3">The sequence shown here is derived from an EMBL/GenBank/DDBJ whole genome shotgun (WGS) entry which is preliminary data.</text>
</comment>
<dbReference type="Pfam" id="PF13193">
    <property type="entry name" value="AMP-binding_C"/>
    <property type="match status" value="1"/>
</dbReference>
<dbReference type="PROSITE" id="PS00455">
    <property type="entry name" value="AMP_BINDING"/>
    <property type="match status" value="1"/>
</dbReference>
<evidence type="ECO:0000313" key="4">
    <source>
        <dbReference type="Proteomes" id="UP000704176"/>
    </source>
</evidence>